<evidence type="ECO:0000313" key="2">
    <source>
        <dbReference type="EMBL" id="SZF00202.1"/>
    </source>
</evidence>
<reference evidence="2 3" key="1">
    <citation type="submission" date="2017-11" db="EMBL/GenBank/DDBJ databases">
        <authorList>
            <person name="Kracher B."/>
        </authorList>
    </citation>
    <scope>NUCLEOTIDE SEQUENCE [LARGE SCALE GENOMIC DNA]</scope>
    <source>
        <strain evidence="2 3">RACE1</strain>
    </source>
</reference>
<gene>
    <name evidence="2" type="ORF">BLGHR1_10932</name>
</gene>
<organism evidence="2 3">
    <name type="scientific">Blumeria hordei</name>
    <name type="common">Barley powdery mildew</name>
    <name type="synonym">Blumeria graminis f. sp. hordei</name>
    <dbReference type="NCBI Taxonomy" id="2867405"/>
    <lineage>
        <taxon>Eukaryota</taxon>
        <taxon>Fungi</taxon>
        <taxon>Dikarya</taxon>
        <taxon>Ascomycota</taxon>
        <taxon>Pezizomycotina</taxon>
        <taxon>Leotiomycetes</taxon>
        <taxon>Erysiphales</taxon>
        <taxon>Erysiphaceae</taxon>
        <taxon>Blumeria</taxon>
    </lineage>
</organism>
<evidence type="ECO:0000313" key="3">
    <source>
        <dbReference type="Proteomes" id="UP000275772"/>
    </source>
</evidence>
<protein>
    <submittedName>
        <fullName evidence="2">Uncharacterized protein</fullName>
    </submittedName>
</protein>
<feature type="compositionally biased region" description="Low complexity" evidence="1">
    <location>
        <begin position="34"/>
        <end position="47"/>
    </location>
</feature>
<feature type="compositionally biased region" description="Polar residues" evidence="1">
    <location>
        <begin position="10"/>
        <end position="26"/>
    </location>
</feature>
<sequence>MEYLEAIVDSTHSPPHSRSQPSGHARSTSHYRTRSLSPLRPRPSQRSFWGLRKSTGNGASASSVFVVATPHLLLHTIAARHALIISPVSTRSFAAYCAISSTTFSAIRSRSSLS</sequence>
<proteinExistence type="predicted"/>
<dbReference type="AlphaFoldDB" id="A0A383ULP9"/>
<dbReference type="EMBL" id="UNSH01000008">
    <property type="protein sequence ID" value="SZF00202.1"/>
    <property type="molecule type" value="Genomic_DNA"/>
</dbReference>
<dbReference type="VEuPathDB" id="FungiDB:BLGHR1_10932"/>
<evidence type="ECO:0000256" key="1">
    <source>
        <dbReference type="SAM" id="MobiDB-lite"/>
    </source>
</evidence>
<accession>A0A383ULP9</accession>
<dbReference type="Proteomes" id="UP000275772">
    <property type="component" value="Unassembled WGS sequence"/>
</dbReference>
<name>A0A383ULP9_BLUHO</name>
<feature type="region of interest" description="Disordered" evidence="1">
    <location>
        <begin position="1"/>
        <end position="52"/>
    </location>
</feature>